<dbReference type="AlphaFoldDB" id="A0A6C0GGE2"/>
<keyword evidence="2" id="KW-1185">Reference proteome</keyword>
<name>A0A6C0GGE2_9BACT</name>
<accession>A0A6C0GGE2</accession>
<protein>
    <submittedName>
        <fullName evidence="1">Transposase</fullName>
    </submittedName>
</protein>
<dbReference type="Proteomes" id="UP000480178">
    <property type="component" value="Chromosome"/>
</dbReference>
<evidence type="ECO:0000313" key="2">
    <source>
        <dbReference type="Proteomes" id="UP000480178"/>
    </source>
</evidence>
<dbReference type="GO" id="GO:0003677">
    <property type="term" value="F:DNA binding"/>
    <property type="evidence" value="ECO:0007669"/>
    <property type="project" value="InterPro"/>
</dbReference>
<dbReference type="InterPro" id="IPR002514">
    <property type="entry name" value="Transposase_8"/>
</dbReference>
<reference evidence="1 2" key="1">
    <citation type="submission" date="2020-01" db="EMBL/GenBank/DDBJ databases">
        <authorList>
            <person name="Kim M.K."/>
        </authorList>
    </citation>
    <scope>NUCLEOTIDE SEQUENCE [LARGE SCALE GENOMIC DNA]</scope>
    <source>
        <strain evidence="1 2">172606-1</strain>
    </source>
</reference>
<evidence type="ECO:0000313" key="1">
    <source>
        <dbReference type="EMBL" id="QHT66979.1"/>
    </source>
</evidence>
<dbReference type="EMBL" id="CP048222">
    <property type="protein sequence ID" value="QHT66979.1"/>
    <property type="molecule type" value="Genomic_DNA"/>
</dbReference>
<sequence length="91" mass="10362">MRLFSISCIFQIVKLLVSILTICPIFGVHYSQADIGIAVGEVCRKMGTSEASFYNWKKKFGSLDVSELRRPEFRQTDAAGCREDPMLTQRR</sequence>
<dbReference type="KEGG" id="rhoz:GXP67_10125"/>
<dbReference type="GO" id="GO:0006313">
    <property type="term" value="P:DNA transposition"/>
    <property type="evidence" value="ECO:0007669"/>
    <property type="project" value="InterPro"/>
</dbReference>
<dbReference type="Pfam" id="PF01527">
    <property type="entry name" value="HTH_Tnp_1"/>
    <property type="match status" value="1"/>
</dbReference>
<proteinExistence type="predicted"/>
<organism evidence="1 2">
    <name type="scientific">Rhodocytophaga rosea</name>
    <dbReference type="NCBI Taxonomy" id="2704465"/>
    <lineage>
        <taxon>Bacteria</taxon>
        <taxon>Pseudomonadati</taxon>
        <taxon>Bacteroidota</taxon>
        <taxon>Cytophagia</taxon>
        <taxon>Cytophagales</taxon>
        <taxon>Rhodocytophagaceae</taxon>
        <taxon>Rhodocytophaga</taxon>
    </lineage>
</organism>
<dbReference type="GO" id="GO:0004803">
    <property type="term" value="F:transposase activity"/>
    <property type="evidence" value="ECO:0007669"/>
    <property type="project" value="InterPro"/>
</dbReference>
<gene>
    <name evidence="1" type="ORF">GXP67_10125</name>
</gene>